<reference evidence="1 2" key="1">
    <citation type="submission" date="2016-10" db="EMBL/GenBank/DDBJ databases">
        <authorList>
            <person name="de Groot N.N."/>
        </authorList>
    </citation>
    <scope>NUCLEOTIDE SEQUENCE [LARGE SCALE GENOMIC DNA]</scope>
    <source>
        <strain evidence="1 2">DSM 6793</strain>
    </source>
</reference>
<sequence>MFADALRPSKVASGNAGGFFFFQNAENNCYAK</sequence>
<dbReference type="STRING" id="927664.SAMN05421780_102292"/>
<dbReference type="AlphaFoldDB" id="A0A1I1FRF6"/>
<dbReference type="EMBL" id="FOLE01000002">
    <property type="protein sequence ID" value="SFC01924.1"/>
    <property type="molecule type" value="Genomic_DNA"/>
</dbReference>
<evidence type="ECO:0000313" key="1">
    <source>
        <dbReference type="EMBL" id="SFC01924.1"/>
    </source>
</evidence>
<proteinExistence type="predicted"/>
<name>A0A1I1FRF6_9BACT</name>
<evidence type="ECO:0000313" key="2">
    <source>
        <dbReference type="Proteomes" id="UP000199514"/>
    </source>
</evidence>
<keyword evidence="2" id="KW-1185">Reference proteome</keyword>
<protein>
    <submittedName>
        <fullName evidence="1">Uncharacterized protein</fullName>
    </submittedName>
</protein>
<accession>A0A1I1FRF6</accession>
<dbReference type="Proteomes" id="UP000199514">
    <property type="component" value="Unassembled WGS sequence"/>
</dbReference>
<gene>
    <name evidence="1" type="ORF">SAMN05421780_102292</name>
</gene>
<organism evidence="1 2">
    <name type="scientific">Flexibacter flexilis DSM 6793</name>
    <dbReference type="NCBI Taxonomy" id="927664"/>
    <lineage>
        <taxon>Bacteria</taxon>
        <taxon>Pseudomonadati</taxon>
        <taxon>Bacteroidota</taxon>
        <taxon>Cytophagia</taxon>
        <taxon>Cytophagales</taxon>
        <taxon>Flexibacteraceae</taxon>
        <taxon>Flexibacter</taxon>
    </lineage>
</organism>